<keyword evidence="2" id="KW-0732">Signal</keyword>
<keyword evidence="1" id="KW-1133">Transmembrane helix</keyword>
<evidence type="ECO:0000256" key="2">
    <source>
        <dbReference type="SAM" id="SignalP"/>
    </source>
</evidence>
<comment type="caution">
    <text evidence="3">The sequence shown here is derived from an EMBL/GenBank/DDBJ whole genome shotgun (WGS) entry which is preliminary data.</text>
</comment>
<dbReference type="AlphaFoldDB" id="A0AAV4PQH1"/>
<keyword evidence="1" id="KW-0812">Transmembrane</keyword>
<sequence length="111" mass="12523">MPFLVRVFQVVVPVALLGMFIPNCDGTLWVQCNNIFVIYVNNCEFAAMECVYVVVCAAVYVVSMVKDLKLKFSYSKTTMAYFVCAFKSKNEIFNIRSKDFNCALSSLNIDG</sequence>
<evidence type="ECO:0000313" key="3">
    <source>
        <dbReference type="EMBL" id="GIX99301.1"/>
    </source>
</evidence>
<gene>
    <name evidence="3" type="ORF">CEXT_633371</name>
</gene>
<dbReference type="EMBL" id="BPLR01005025">
    <property type="protein sequence ID" value="GIX99301.1"/>
    <property type="molecule type" value="Genomic_DNA"/>
</dbReference>
<feature type="transmembrane region" description="Helical" evidence="1">
    <location>
        <begin position="36"/>
        <end position="62"/>
    </location>
</feature>
<feature type="signal peptide" evidence="2">
    <location>
        <begin position="1"/>
        <end position="26"/>
    </location>
</feature>
<dbReference type="Proteomes" id="UP001054945">
    <property type="component" value="Unassembled WGS sequence"/>
</dbReference>
<evidence type="ECO:0000313" key="4">
    <source>
        <dbReference type="Proteomes" id="UP001054945"/>
    </source>
</evidence>
<keyword evidence="1" id="KW-0472">Membrane</keyword>
<reference evidence="3 4" key="1">
    <citation type="submission" date="2021-06" db="EMBL/GenBank/DDBJ databases">
        <title>Caerostris extrusa draft genome.</title>
        <authorList>
            <person name="Kono N."/>
            <person name="Arakawa K."/>
        </authorList>
    </citation>
    <scope>NUCLEOTIDE SEQUENCE [LARGE SCALE GENOMIC DNA]</scope>
</reference>
<name>A0AAV4PQH1_CAEEX</name>
<protein>
    <submittedName>
        <fullName evidence="3">Uncharacterized protein</fullName>
    </submittedName>
</protein>
<organism evidence="3 4">
    <name type="scientific">Caerostris extrusa</name>
    <name type="common">Bark spider</name>
    <name type="synonym">Caerostris bankana</name>
    <dbReference type="NCBI Taxonomy" id="172846"/>
    <lineage>
        <taxon>Eukaryota</taxon>
        <taxon>Metazoa</taxon>
        <taxon>Ecdysozoa</taxon>
        <taxon>Arthropoda</taxon>
        <taxon>Chelicerata</taxon>
        <taxon>Arachnida</taxon>
        <taxon>Araneae</taxon>
        <taxon>Araneomorphae</taxon>
        <taxon>Entelegynae</taxon>
        <taxon>Araneoidea</taxon>
        <taxon>Araneidae</taxon>
        <taxon>Caerostris</taxon>
    </lineage>
</organism>
<accession>A0AAV4PQH1</accession>
<evidence type="ECO:0000256" key="1">
    <source>
        <dbReference type="SAM" id="Phobius"/>
    </source>
</evidence>
<proteinExistence type="predicted"/>
<keyword evidence="4" id="KW-1185">Reference proteome</keyword>
<feature type="chain" id="PRO_5043999908" evidence="2">
    <location>
        <begin position="27"/>
        <end position="111"/>
    </location>
</feature>